<evidence type="ECO:0000313" key="1">
    <source>
        <dbReference type="EMBL" id="MCL1629820.1"/>
    </source>
</evidence>
<organism evidence="1 2">
    <name type="scientific">Roseinatronobacter domitianus</name>
    <dbReference type="NCBI Taxonomy" id="2940293"/>
    <lineage>
        <taxon>Bacteria</taxon>
        <taxon>Pseudomonadati</taxon>
        <taxon>Pseudomonadota</taxon>
        <taxon>Alphaproteobacteria</taxon>
        <taxon>Rhodobacterales</taxon>
        <taxon>Paracoccaceae</taxon>
        <taxon>Roseinatronobacter</taxon>
    </lineage>
</organism>
<comment type="caution">
    <text evidence="1">The sequence shown here is derived from an EMBL/GenBank/DDBJ whole genome shotgun (WGS) entry which is preliminary data.</text>
</comment>
<accession>A0ABT0M4N6</accession>
<dbReference type="EMBL" id="JALZWP010000017">
    <property type="protein sequence ID" value="MCL1629820.1"/>
    <property type="molecule type" value="Genomic_DNA"/>
</dbReference>
<keyword evidence="2" id="KW-1185">Reference proteome</keyword>
<dbReference type="Proteomes" id="UP001202550">
    <property type="component" value="Unassembled WGS sequence"/>
</dbReference>
<proteinExistence type="predicted"/>
<evidence type="ECO:0000313" key="2">
    <source>
        <dbReference type="Proteomes" id="UP001202550"/>
    </source>
</evidence>
<reference evidence="1 2" key="1">
    <citation type="submission" date="2022-05" db="EMBL/GenBank/DDBJ databases">
        <title>Seasonal and diel survey of microbial diversity of the Tyrrhenian coast.</title>
        <authorList>
            <person name="Gattoni G."/>
            <person name="Corral P."/>
        </authorList>
    </citation>
    <scope>NUCLEOTIDE SEQUENCE [LARGE SCALE GENOMIC DNA]</scope>
    <source>
        <strain evidence="1 2">V10</strain>
    </source>
</reference>
<protein>
    <submittedName>
        <fullName evidence="1">Uncharacterized protein</fullName>
    </submittedName>
</protein>
<sequence length="107" mass="11823">MPVFEACALLHHSPGQSAQVYADALLRSLVQALPKPPVIHAVAAPERSFDENWLLALLAAISREDHISATFLLRARLPLHYRRSVGWLAAQLAARLDEGETNSFSRI</sequence>
<dbReference type="RefSeq" id="WP_249060086.1">
    <property type="nucleotide sequence ID" value="NZ_JALZWP010000017.1"/>
</dbReference>
<gene>
    <name evidence="1" type="ORF">M3N55_13865</name>
</gene>
<name>A0ABT0M4N6_9RHOB</name>